<dbReference type="STRING" id="1850246.LPB138_01690"/>
<accession>A0A1D8P4I0</accession>
<dbReference type="GO" id="GO:0016020">
    <property type="term" value="C:membrane"/>
    <property type="evidence" value="ECO:0007669"/>
    <property type="project" value="UniProtKB-SubCell"/>
</dbReference>
<dbReference type="AlphaFoldDB" id="A0A1D8P4I0"/>
<protein>
    <recommendedName>
        <fullName evidence="6">Ferric oxidoreductase domain-containing protein</fullName>
    </recommendedName>
</protein>
<evidence type="ECO:0000256" key="3">
    <source>
        <dbReference type="ARBA" id="ARBA00022989"/>
    </source>
</evidence>
<reference evidence="7 8" key="1">
    <citation type="submission" date="2016-10" db="EMBL/GenBank/DDBJ databases">
        <title>Lutibacter sp. LPB0138, isolated from marine gastropod.</title>
        <authorList>
            <person name="Kim E."/>
            <person name="Yi H."/>
        </authorList>
    </citation>
    <scope>NUCLEOTIDE SEQUENCE [LARGE SCALE GENOMIC DNA]</scope>
    <source>
        <strain evidence="7 8">LPB0138</strain>
    </source>
</reference>
<feature type="transmembrane region" description="Helical" evidence="5">
    <location>
        <begin position="168"/>
        <end position="189"/>
    </location>
</feature>
<evidence type="ECO:0000259" key="6">
    <source>
        <dbReference type="Pfam" id="PF01794"/>
    </source>
</evidence>
<dbReference type="KEGG" id="lul:LPB138_01690"/>
<feature type="transmembrane region" description="Helical" evidence="5">
    <location>
        <begin position="138"/>
        <end position="156"/>
    </location>
</feature>
<name>A0A1D8P4I0_9FLAO</name>
<sequence length="197" mass="22815">MKNWNLVFTLFGGFVLFSLLYFLINGFNQETNDVLIRTSARTSFIVFCTAFSVSVLYKLKKTNFTRSLLANRKYLGISFALIHIYHLLLILIKDIFFDPVFQLRTTKSLIPGIIAYAFVAILLLTSFNVFSKKISKKLWMGTHTIGSYFILIIFTIAYSKRILNNELFFIPLLIIAISVWLLRFIKIFYKFNSSPSA</sequence>
<dbReference type="InterPro" id="IPR013130">
    <property type="entry name" value="Fe3_Rdtase_TM_dom"/>
</dbReference>
<evidence type="ECO:0000256" key="4">
    <source>
        <dbReference type="ARBA" id="ARBA00023136"/>
    </source>
</evidence>
<feature type="transmembrane region" description="Helical" evidence="5">
    <location>
        <begin position="7"/>
        <end position="27"/>
    </location>
</feature>
<organism evidence="7 8">
    <name type="scientific">Urechidicola croceus</name>
    <dbReference type="NCBI Taxonomy" id="1850246"/>
    <lineage>
        <taxon>Bacteria</taxon>
        <taxon>Pseudomonadati</taxon>
        <taxon>Bacteroidota</taxon>
        <taxon>Flavobacteriia</taxon>
        <taxon>Flavobacteriales</taxon>
        <taxon>Flavobacteriaceae</taxon>
        <taxon>Urechidicola</taxon>
    </lineage>
</organism>
<evidence type="ECO:0000256" key="1">
    <source>
        <dbReference type="ARBA" id="ARBA00004141"/>
    </source>
</evidence>
<dbReference type="Pfam" id="PF01794">
    <property type="entry name" value="Ferric_reduct"/>
    <property type="match status" value="1"/>
</dbReference>
<keyword evidence="4 5" id="KW-0472">Membrane</keyword>
<dbReference type="OrthoDB" id="552353at2"/>
<keyword evidence="3 5" id="KW-1133">Transmembrane helix</keyword>
<dbReference type="Proteomes" id="UP000176050">
    <property type="component" value="Chromosome"/>
</dbReference>
<keyword evidence="2 5" id="KW-0812">Transmembrane</keyword>
<dbReference type="EMBL" id="CP017478">
    <property type="protein sequence ID" value="AOW19475.1"/>
    <property type="molecule type" value="Genomic_DNA"/>
</dbReference>
<proteinExistence type="predicted"/>
<comment type="subcellular location">
    <subcellularLocation>
        <location evidence="1">Membrane</location>
        <topology evidence="1">Multi-pass membrane protein</topology>
    </subcellularLocation>
</comment>
<evidence type="ECO:0000256" key="5">
    <source>
        <dbReference type="SAM" id="Phobius"/>
    </source>
</evidence>
<evidence type="ECO:0000313" key="8">
    <source>
        <dbReference type="Proteomes" id="UP000176050"/>
    </source>
</evidence>
<gene>
    <name evidence="7" type="ORF">LPB138_01690</name>
</gene>
<feature type="transmembrane region" description="Helical" evidence="5">
    <location>
        <begin position="77"/>
        <end position="97"/>
    </location>
</feature>
<dbReference type="RefSeq" id="WP_070235591.1">
    <property type="nucleotide sequence ID" value="NZ_CP017478.1"/>
</dbReference>
<feature type="transmembrane region" description="Helical" evidence="5">
    <location>
        <begin position="109"/>
        <end position="131"/>
    </location>
</feature>
<keyword evidence="8" id="KW-1185">Reference proteome</keyword>
<evidence type="ECO:0000256" key="2">
    <source>
        <dbReference type="ARBA" id="ARBA00022692"/>
    </source>
</evidence>
<feature type="domain" description="Ferric oxidoreductase" evidence="6">
    <location>
        <begin position="46"/>
        <end position="153"/>
    </location>
</feature>
<feature type="transmembrane region" description="Helical" evidence="5">
    <location>
        <begin position="39"/>
        <end position="57"/>
    </location>
</feature>
<evidence type="ECO:0000313" key="7">
    <source>
        <dbReference type="EMBL" id="AOW19475.1"/>
    </source>
</evidence>